<dbReference type="PANTHER" id="PTHR42967">
    <property type="entry name" value="METAL DEPENDENT HYDROLASE"/>
    <property type="match status" value="1"/>
</dbReference>
<reference evidence="1 2" key="1">
    <citation type="submission" date="2017-09" db="EMBL/GenBank/DDBJ databases">
        <title>Depth-based differentiation of microbial function through sediment-hosted aquifers and enrichment of novel symbionts in the deep terrestrial subsurface.</title>
        <authorList>
            <person name="Probst A.J."/>
            <person name="Ladd B."/>
            <person name="Jarett J.K."/>
            <person name="Geller-Mcgrath D.E."/>
            <person name="Sieber C.M."/>
            <person name="Emerson J.B."/>
            <person name="Anantharaman K."/>
            <person name="Thomas B.C."/>
            <person name="Malmstrom R."/>
            <person name="Stieglmeier M."/>
            <person name="Klingl A."/>
            <person name="Woyke T."/>
            <person name="Ryan C.M."/>
            <person name="Banfield J.F."/>
        </authorList>
    </citation>
    <scope>NUCLEOTIDE SEQUENCE [LARGE SCALE GENOMIC DNA]</scope>
    <source>
        <strain evidence="1">CG23_combo_of_CG06-09_8_20_14_all_37_87_8</strain>
    </source>
</reference>
<dbReference type="Pfam" id="PF13483">
    <property type="entry name" value="Lactamase_B_3"/>
    <property type="match status" value="1"/>
</dbReference>
<protein>
    <submittedName>
        <fullName evidence="1">Lactamase</fullName>
    </submittedName>
</protein>
<comment type="caution">
    <text evidence="1">The sequence shown here is derived from an EMBL/GenBank/DDBJ whole genome shotgun (WGS) entry which is preliminary data.</text>
</comment>
<evidence type="ECO:0000313" key="2">
    <source>
        <dbReference type="Proteomes" id="UP000230447"/>
    </source>
</evidence>
<proteinExistence type="predicted"/>
<sequence>MEITFYGQSFFEVQAKNSENQTIGLVFDPFSVEIGLSLPKISSQIVLLSHDHPDHNNAKAILGDPFIIKNAGEYEVKGILIKGIPAFHDNSFGKERGSVIIFKIEVEGMKLCHLSDLGQAELTDEQVEEIGEVDVLFCPVGGVYTIDVKQASHIVSQIEPRLVIPMHYKLPKLNIELDELGKFLKQMGQEEPQKEKKFKVSPKTLPLEETNIIVLEVS</sequence>
<dbReference type="Gene3D" id="3.60.15.10">
    <property type="entry name" value="Ribonuclease Z/Hydroxyacylglutathione hydrolase-like"/>
    <property type="match status" value="1"/>
</dbReference>
<dbReference type="AlphaFoldDB" id="A0A2G9ZEX3"/>
<dbReference type="InterPro" id="IPR036866">
    <property type="entry name" value="RibonucZ/Hydroxyglut_hydro"/>
</dbReference>
<organism evidence="1 2">
    <name type="scientific">bacterium (Candidatus Gribaldobacteria) CG23_combo_of_CG06-09_8_20_14_all_37_87_8</name>
    <dbReference type="NCBI Taxonomy" id="2014278"/>
    <lineage>
        <taxon>Bacteria</taxon>
        <taxon>Candidatus Gribaldobacteria</taxon>
    </lineage>
</organism>
<dbReference type="EMBL" id="PCSB01000043">
    <property type="protein sequence ID" value="PIP31714.1"/>
    <property type="molecule type" value="Genomic_DNA"/>
</dbReference>
<dbReference type="PANTHER" id="PTHR42967:SF1">
    <property type="entry name" value="MBL FOLD METALLO-HYDROLASE"/>
    <property type="match status" value="1"/>
</dbReference>
<name>A0A2G9ZEX3_9BACT</name>
<dbReference type="Proteomes" id="UP000230447">
    <property type="component" value="Unassembled WGS sequence"/>
</dbReference>
<dbReference type="SUPFAM" id="SSF56281">
    <property type="entry name" value="Metallo-hydrolase/oxidoreductase"/>
    <property type="match status" value="1"/>
</dbReference>
<evidence type="ECO:0000313" key="1">
    <source>
        <dbReference type="EMBL" id="PIP31714.1"/>
    </source>
</evidence>
<gene>
    <name evidence="1" type="ORF">COX24_02085</name>
</gene>
<accession>A0A2G9ZEX3</accession>